<keyword evidence="2" id="KW-1185">Reference proteome</keyword>
<dbReference type="EMBL" id="JAAIUW010000009">
    <property type="protein sequence ID" value="KAF7817446.1"/>
    <property type="molecule type" value="Genomic_DNA"/>
</dbReference>
<protein>
    <submittedName>
        <fullName evidence="1">Uncharacterized protein</fullName>
    </submittedName>
</protein>
<accession>A0A834WFI9</accession>
<comment type="caution">
    <text evidence="1">The sequence shown here is derived from an EMBL/GenBank/DDBJ whole genome shotgun (WGS) entry which is preliminary data.</text>
</comment>
<organism evidence="1 2">
    <name type="scientific">Senna tora</name>
    <dbReference type="NCBI Taxonomy" id="362788"/>
    <lineage>
        <taxon>Eukaryota</taxon>
        <taxon>Viridiplantae</taxon>
        <taxon>Streptophyta</taxon>
        <taxon>Embryophyta</taxon>
        <taxon>Tracheophyta</taxon>
        <taxon>Spermatophyta</taxon>
        <taxon>Magnoliopsida</taxon>
        <taxon>eudicotyledons</taxon>
        <taxon>Gunneridae</taxon>
        <taxon>Pentapetalae</taxon>
        <taxon>rosids</taxon>
        <taxon>fabids</taxon>
        <taxon>Fabales</taxon>
        <taxon>Fabaceae</taxon>
        <taxon>Caesalpinioideae</taxon>
        <taxon>Cassia clade</taxon>
        <taxon>Senna</taxon>
    </lineage>
</organism>
<dbReference type="AlphaFoldDB" id="A0A834WFI9"/>
<proteinExistence type="predicted"/>
<dbReference type="Proteomes" id="UP000634136">
    <property type="component" value="Unassembled WGS sequence"/>
</dbReference>
<evidence type="ECO:0000313" key="2">
    <source>
        <dbReference type="Proteomes" id="UP000634136"/>
    </source>
</evidence>
<reference evidence="1" key="1">
    <citation type="submission" date="2020-09" db="EMBL/GenBank/DDBJ databases">
        <title>Genome-Enabled Discovery of Anthraquinone Biosynthesis in Senna tora.</title>
        <authorList>
            <person name="Kang S.-H."/>
            <person name="Pandey R.P."/>
            <person name="Lee C.-M."/>
            <person name="Sim J.-S."/>
            <person name="Jeong J.-T."/>
            <person name="Choi B.-S."/>
            <person name="Jung M."/>
            <person name="Ginzburg D."/>
            <person name="Zhao K."/>
            <person name="Won S.Y."/>
            <person name="Oh T.-J."/>
            <person name="Yu Y."/>
            <person name="Kim N.-H."/>
            <person name="Lee O.R."/>
            <person name="Lee T.-H."/>
            <person name="Bashyal P."/>
            <person name="Kim T.-S."/>
            <person name="Lee W.-H."/>
            <person name="Kawkins C."/>
            <person name="Kim C.-K."/>
            <person name="Kim J.S."/>
            <person name="Ahn B.O."/>
            <person name="Rhee S.Y."/>
            <person name="Sohng J.K."/>
        </authorList>
    </citation>
    <scope>NUCLEOTIDE SEQUENCE</scope>
    <source>
        <tissue evidence="1">Leaf</tissue>
    </source>
</reference>
<gene>
    <name evidence="1" type="ORF">G2W53_031415</name>
</gene>
<name>A0A834WFI9_9FABA</name>
<sequence length="39" mass="4466">MANERPSLSVVYEKNKTLFIITKKDSTVSFNLNHSPSLR</sequence>
<evidence type="ECO:0000313" key="1">
    <source>
        <dbReference type="EMBL" id="KAF7817446.1"/>
    </source>
</evidence>